<dbReference type="NCBIfam" id="NF038109">
    <property type="entry name" value="tapY2_fam"/>
    <property type="match status" value="1"/>
</dbReference>
<keyword evidence="3" id="KW-1185">Reference proteome</keyword>
<evidence type="ECO:0000256" key="1">
    <source>
        <dbReference type="SAM" id="SignalP"/>
    </source>
</evidence>
<reference evidence="2 3" key="1">
    <citation type="submission" date="2023-10" db="EMBL/GenBank/DDBJ databases">
        <title>Complete genome sequence of Shewanella sp. DAU334.</title>
        <authorList>
            <person name="Lee Y.-S."/>
            <person name="Jeong H.-R."/>
            <person name="Hwang E.-J."/>
            <person name="Choi Y.-L."/>
            <person name="Kim G.-D."/>
        </authorList>
    </citation>
    <scope>NUCLEOTIDE SEQUENCE [LARGE SCALE GENOMIC DNA]</scope>
    <source>
        <strain evidence="2 3">DAU334</strain>
    </source>
</reference>
<evidence type="ECO:0000313" key="2">
    <source>
        <dbReference type="EMBL" id="WOT04288.1"/>
    </source>
</evidence>
<dbReference type="InterPro" id="IPR049848">
    <property type="entry name" value="TapY2-like"/>
</dbReference>
<dbReference type="RefSeq" id="WP_310471916.1">
    <property type="nucleotide sequence ID" value="NZ_CP136522.1"/>
</dbReference>
<evidence type="ECO:0000313" key="3">
    <source>
        <dbReference type="Proteomes" id="UP001529491"/>
    </source>
</evidence>
<feature type="chain" id="PRO_5046331020" evidence="1">
    <location>
        <begin position="20"/>
        <end position="99"/>
    </location>
</feature>
<proteinExistence type="predicted"/>
<sequence length="99" mass="11335">MKWILIASFAVFCVGKAQAADVVKKDFKCYVDTTIEKQVVFYRWDISQVERLIASLPATQSAKKAKNMTAYIKSVDECVLLDEPFQSRDAQRLDKLTLR</sequence>
<dbReference type="Proteomes" id="UP001529491">
    <property type="component" value="Chromosome"/>
</dbReference>
<organism evidence="2 3">
    <name type="scientific">Shewanella youngdeokensis</name>
    <dbReference type="NCBI Taxonomy" id="2999068"/>
    <lineage>
        <taxon>Bacteria</taxon>
        <taxon>Pseudomonadati</taxon>
        <taxon>Pseudomonadota</taxon>
        <taxon>Gammaproteobacteria</taxon>
        <taxon>Alteromonadales</taxon>
        <taxon>Shewanellaceae</taxon>
        <taxon>Shewanella</taxon>
    </lineage>
</organism>
<keyword evidence="1" id="KW-0732">Signal</keyword>
<name>A0ABZ0JVR9_9GAMM</name>
<accession>A0ABZ0JVR9</accession>
<gene>
    <name evidence="2" type="ORF">RGE70_13255</name>
</gene>
<protein>
    <submittedName>
        <fullName evidence="2">TapY2 family type IVa secretion system protein</fullName>
    </submittedName>
</protein>
<feature type="signal peptide" evidence="1">
    <location>
        <begin position="1"/>
        <end position="19"/>
    </location>
</feature>
<dbReference type="EMBL" id="CP136522">
    <property type="protein sequence ID" value="WOT04288.1"/>
    <property type="molecule type" value="Genomic_DNA"/>
</dbReference>